<keyword evidence="3" id="KW-0378">Hydrolase</keyword>
<dbReference type="InterPro" id="IPR023828">
    <property type="entry name" value="Peptidase_S8_Ser-AS"/>
</dbReference>
<comment type="similarity">
    <text evidence="1 5">Belongs to the peptidase S8 family.</text>
</comment>
<proteinExistence type="inferred from homology"/>
<keyword evidence="8" id="KW-1185">Reference proteome</keyword>
<dbReference type="RefSeq" id="WP_370527441.1">
    <property type="nucleotide sequence ID" value="NZ_JAMPKM010000012.1"/>
</dbReference>
<dbReference type="Proteomes" id="UP001464891">
    <property type="component" value="Unassembled WGS sequence"/>
</dbReference>
<sequence length="538" mass="58995">MTQPWMLNSLAGLWGGLSVTVLPASFQVAGSSLGEAGIDAYRLQAPPYNLTGNKVAIGQVEIGRPGKFGVDKAVNQSWAIALLRVFFRDGPAKGNTHVDGHAQNVASIMVSADPTMRGVAPKARLYASAVGLLQRNGQPEECLSAQHVAQQNGGDIRAINFSFGESLQQDPRPRARLDGNALLTQCLDWSTRAHDVLYVVAGNQGRGGISIPTDNFNGVNVAFTRRLTSNGPFAQVDAANLGDEVISPSQRSLGLESNVGPRRAISLVAPGSNIVALNPDGKTTRVTGTSFAAPHVTASVALLQEFGDAAMRRKSNQWGLDARRHEVMKAVLLNSADKVRDRGDGWTLGMSRTILDRNQQDWFASDAYRDRTIPLNLHMGTGQLNTFRAYQQFQPGQWNPTTPVPPIGWDYRTVATQAKSSFQDYVLEQPLQQGSFVSVTLAWARRVELQDQNRNGEYDINESFSDRGLNNLDLYLMRAEDNDPADSIWASVSEVDSVEHIFYAIPTTGRYKIRVLYRQQMNQATQPYGLAWWTVPAR</sequence>
<evidence type="ECO:0000313" key="8">
    <source>
        <dbReference type="Proteomes" id="UP001464891"/>
    </source>
</evidence>
<keyword evidence="4" id="KW-0720">Serine protease</keyword>
<evidence type="ECO:0000256" key="4">
    <source>
        <dbReference type="ARBA" id="ARBA00022825"/>
    </source>
</evidence>
<dbReference type="SUPFAM" id="SSF52743">
    <property type="entry name" value="Subtilisin-like"/>
    <property type="match status" value="1"/>
</dbReference>
<dbReference type="PROSITE" id="PS51892">
    <property type="entry name" value="SUBTILASE"/>
    <property type="match status" value="1"/>
</dbReference>
<protein>
    <submittedName>
        <fullName evidence="7">S8 family serine peptidase</fullName>
    </submittedName>
</protein>
<organism evidence="7 8">
    <name type="scientific">Trichocoleus desertorum GB2-A4</name>
    <dbReference type="NCBI Taxonomy" id="2933944"/>
    <lineage>
        <taxon>Bacteria</taxon>
        <taxon>Bacillati</taxon>
        <taxon>Cyanobacteriota</taxon>
        <taxon>Cyanophyceae</taxon>
        <taxon>Leptolyngbyales</taxon>
        <taxon>Trichocoleusaceae</taxon>
        <taxon>Trichocoleus</taxon>
    </lineage>
</organism>
<keyword evidence="2" id="KW-0645">Protease</keyword>
<dbReference type="PANTHER" id="PTHR43806">
    <property type="entry name" value="PEPTIDASE S8"/>
    <property type="match status" value="1"/>
</dbReference>
<evidence type="ECO:0000256" key="5">
    <source>
        <dbReference type="PROSITE-ProRule" id="PRU01240"/>
    </source>
</evidence>
<dbReference type="SUPFAM" id="SSF49785">
    <property type="entry name" value="Galactose-binding domain-like"/>
    <property type="match status" value="1"/>
</dbReference>
<dbReference type="PANTHER" id="PTHR43806:SF11">
    <property type="entry name" value="CEREVISIN-RELATED"/>
    <property type="match status" value="1"/>
</dbReference>
<dbReference type="PROSITE" id="PS00138">
    <property type="entry name" value="SUBTILASE_SER"/>
    <property type="match status" value="1"/>
</dbReference>
<gene>
    <name evidence="7" type="ORF">NC998_18590</name>
</gene>
<dbReference type="InterPro" id="IPR000209">
    <property type="entry name" value="Peptidase_S8/S53_dom"/>
</dbReference>
<comment type="caution">
    <text evidence="7">The sequence shown here is derived from an EMBL/GenBank/DDBJ whole genome shotgun (WGS) entry which is preliminary data.</text>
</comment>
<evidence type="ECO:0000256" key="3">
    <source>
        <dbReference type="ARBA" id="ARBA00022801"/>
    </source>
</evidence>
<comment type="caution">
    <text evidence="5">Lacks conserved residue(s) required for the propagation of feature annotation.</text>
</comment>
<accession>A0ABV0JDK2</accession>
<dbReference type="Gene3D" id="3.40.50.200">
    <property type="entry name" value="Peptidase S8/S53 domain"/>
    <property type="match status" value="1"/>
</dbReference>
<evidence type="ECO:0000259" key="6">
    <source>
        <dbReference type="Pfam" id="PF00082"/>
    </source>
</evidence>
<dbReference type="InterPro" id="IPR050131">
    <property type="entry name" value="Peptidase_S8_subtilisin-like"/>
</dbReference>
<dbReference type="InterPro" id="IPR008979">
    <property type="entry name" value="Galactose-bd-like_sf"/>
</dbReference>
<dbReference type="Pfam" id="PF00082">
    <property type="entry name" value="Peptidase_S8"/>
    <property type="match status" value="1"/>
</dbReference>
<evidence type="ECO:0000256" key="1">
    <source>
        <dbReference type="ARBA" id="ARBA00011073"/>
    </source>
</evidence>
<evidence type="ECO:0000256" key="2">
    <source>
        <dbReference type="ARBA" id="ARBA00022670"/>
    </source>
</evidence>
<reference evidence="7 8" key="1">
    <citation type="submission" date="2022-04" db="EMBL/GenBank/DDBJ databases">
        <title>Positive selection, recombination, and allopatry shape intraspecific diversity of widespread and dominant cyanobacteria.</title>
        <authorList>
            <person name="Wei J."/>
            <person name="Shu W."/>
            <person name="Hu C."/>
        </authorList>
    </citation>
    <scope>NUCLEOTIDE SEQUENCE [LARGE SCALE GENOMIC DNA]</scope>
    <source>
        <strain evidence="7 8">GB2-A4</strain>
    </source>
</reference>
<evidence type="ECO:0000313" key="7">
    <source>
        <dbReference type="EMBL" id="MEP0819111.1"/>
    </source>
</evidence>
<name>A0ABV0JDK2_9CYAN</name>
<dbReference type="EMBL" id="JAMPKM010000012">
    <property type="protein sequence ID" value="MEP0819111.1"/>
    <property type="molecule type" value="Genomic_DNA"/>
</dbReference>
<dbReference type="InterPro" id="IPR036852">
    <property type="entry name" value="Peptidase_S8/S53_dom_sf"/>
</dbReference>
<feature type="domain" description="Peptidase S8/S53" evidence="6">
    <location>
        <begin position="91"/>
        <end position="342"/>
    </location>
</feature>